<protein>
    <submittedName>
        <fullName evidence="1">Uncharacterized protein</fullName>
    </submittedName>
</protein>
<proteinExistence type="predicted"/>
<organism evidence="1 2">
    <name type="scientific">Capnocytophaga haemolytica</name>
    <dbReference type="NCBI Taxonomy" id="45243"/>
    <lineage>
        <taxon>Bacteria</taxon>
        <taxon>Pseudomonadati</taxon>
        <taxon>Bacteroidota</taxon>
        <taxon>Flavobacteriia</taxon>
        <taxon>Flavobacteriales</taxon>
        <taxon>Flavobacteriaceae</taxon>
        <taxon>Capnocytophaga</taxon>
    </lineage>
</organism>
<accession>A0AAX2H0T3</accession>
<sequence length="76" mass="8709">MAAIANYEKAYTPEQRQLADHLIGLERSALDKWFKGDTSGYANLWSQHSFTYYGIGFKTLDNAPRFQQATDEFQGK</sequence>
<evidence type="ECO:0000313" key="2">
    <source>
        <dbReference type="Proteomes" id="UP000215539"/>
    </source>
</evidence>
<dbReference type="Proteomes" id="UP000215539">
    <property type="component" value="Chromosome 1"/>
</dbReference>
<evidence type="ECO:0000313" key="1">
    <source>
        <dbReference type="EMBL" id="SNV11847.1"/>
    </source>
</evidence>
<dbReference type="AlphaFoldDB" id="A0AAX2H0T3"/>
<name>A0AAX2H0T3_9FLAO</name>
<reference evidence="1 2" key="1">
    <citation type="submission" date="2017-06" db="EMBL/GenBank/DDBJ databases">
        <authorList>
            <consortium name="Pathogen Informatics"/>
        </authorList>
    </citation>
    <scope>NUCLEOTIDE SEQUENCE [LARGE SCALE GENOMIC DNA]</scope>
    <source>
        <strain evidence="1 2">NCTC12947</strain>
    </source>
</reference>
<dbReference type="EMBL" id="LT906449">
    <property type="protein sequence ID" value="SNV11847.1"/>
    <property type="molecule type" value="Genomic_DNA"/>
</dbReference>
<gene>
    <name evidence="1" type="ORF">SAMEA44541418_01470</name>
</gene>